<accession>A0A0B6X071</accession>
<organism evidence="2 3">
    <name type="scientific">Pyrinomonas methylaliphatogenes</name>
    <dbReference type="NCBI Taxonomy" id="454194"/>
    <lineage>
        <taxon>Bacteria</taxon>
        <taxon>Pseudomonadati</taxon>
        <taxon>Acidobacteriota</taxon>
        <taxon>Blastocatellia</taxon>
        <taxon>Blastocatellales</taxon>
        <taxon>Pyrinomonadaceae</taxon>
        <taxon>Pyrinomonas</taxon>
    </lineage>
</organism>
<name>A0A0B6X071_9BACT</name>
<dbReference type="SMART" id="SM00327">
    <property type="entry name" value="VWA"/>
    <property type="match status" value="1"/>
</dbReference>
<dbReference type="InterPro" id="IPR017802">
    <property type="entry name" value="VWFA-rel_acidobac-type"/>
</dbReference>
<dbReference type="PROSITE" id="PS50234">
    <property type="entry name" value="VWFA"/>
    <property type="match status" value="1"/>
</dbReference>
<evidence type="ECO:0000259" key="1">
    <source>
        <dbReference type="PROSITE" id="PS50234"/>
    </source>
</evidence>
<dbReference type="NCBIfam" id="TIGR03436">
    <property type="entry name" value="acidobact_VWFA"/>
    <property type="match status" value="1"/>
</dbReference>
<dbReference type="EMBL" id="CBXV010000008">
    <property type="protein sequence ID" value="CDM66382.1"/>
    <property type="molecule type" value="Genomic_DNA"/>
</dbReference>
<proteinExistence type="predicted"/>
<dbReference type="Gene3D" id="3.40.50.410">
    <property type="entry name" value="von Willebrand factor, type A domain"/>
    <property type="match status" value="1"/>
</dbReference>
<dbReference type="OrthoDB" id="108353at2"/>
<feature type="domain" description="VWFA" evidence="1">
    <location>
        <begin position="119"/>
        <end position="310"/>
    </location>
</feature>
<dbReference type="InterPro" id="IPR002035">
    <property type="entry name" value="VWF_A"/>
</dbReference>
<evidence type="ECO:0000313" key="2">
    <source>
        <dbReference type="EMBL" id="CDM66382.1"/>
    </source>
</evidence>
<dbReference type="STRING" id="454194.PYK22_02411"/>
<sequence>MLPIARSKPQRSFAIHIALLGAIFLSSALQIAHAQEESRDPRAIVRPRRVFPPVEITGPDEVIRIDTDLVLVDVTVTDQSGLPVRGLRATDFKIYDDGEERPIAFFNVERREGGMRPVAVVFALDVSGSMRVDEMARLQRALELFSRCMAGRPFTYAVISFGMKVKLLQNFTNDVQKLDRVFAMLTRDVNGLSTHAYDAVDDAIRLLVRHAPRTQRGIPVKRAVVLVTDGFPVGDTVSPQTVIERANAAEVSVYTVTLPSYSRFLSAAAMQAPLPTPLDVSGLAEMTGGSNFYATENDFEPLFRALAEDVTSSYVLAFYPPEERRRDGRFHPIRIEGPSGLHLRQSRAGYKFDPASKRLVQ</sequence>
<protein>
    <recommendedName>
        <fullName evidence="1">VWFA domain-containing protein</fullName>
    </recommendedName>
</protein>
<dbReference type="Proteomes" id="UP000031518">
    <property type="component" value="Unassembled WGS sequence"/>
</dbReference>
<dbReference type="AlphaFoldDB" id="A0A0B6X071"/>
<dbReference type="SUPFAM" id="SSF53300">
    <property type="entry name" value="vWA-like"/>
    <property type="match status" value="1"/>
</dbReference>
<dbReference type="Pfam" id="PF00092">
    <property type="entry name" value="VWA"/>
    <property type="match status" value="1"/>
</dbReference>
<dbReference type="RefSeq" id="WP_041977604.1">
    <property type="nucleotide sequence ID" value="NZ_CBXV010000008.1"/>
</dbReference>
<dbReference type="CDD" id="cd00198">
    <property type="entry name" value="vWFA"/>
    <property type="match status" value="1"/>
</dbReference>
<reference evidence="2 3" key="1">
    <citation type="submission" date="2013-12" db="EMBL/GenBank/DDBJ databases">
        <authorList>
            <person name="Stott M."/>
        </authorList>
    </citation>
    <scope>NUCLEOTIDE SEQUENCE [LARGE SCALE GENOMIC DNA]</scope>
    <source>
        <strain evidence="2 3">K22</strain>
    </source>
</reference>
<gene>
    <name evidence="2" type="ORF">PYK22_02411</name>
</gene>
<evidence type="ECO:0000313" key="3">
    <source>
        <dbReference type="Proteomes" id="UP000031518"/>
    </source>
</evidence>
<dbReference type="InterPro" id="IPR036465">
    <property type="entry name" value="vWFA_dom_sf"/>
</dbReference>
<keyword evidence="3" id="KW-1185">Reference proteome</keyword>
<reference evidence="2 3" key="2">
    <citation type="submission" date="2015-01" db="EMBL/GenBank/DDBJ databases">
        <title>Complete genome sequence of Pyrinomonas methylaliphatogenes type strain K22T.</title>
        <authorList>
            <person name="Lee K.C.Y."/>
            <person name="Power J.F."/>
            <person name="Dunfield P.F."/>
            <person name="Morgan X.C."/>
            <person name="Huttenhower C."/>
            <person name="Stott M.B."/>
        </authorList>
    </citation>
    <scope>NUCLEOTIDE SEQUENCE [LARGE SCALE GENOMIC DNA]</scope>
    <source>
        <strain evidence="2 3">K22</strain>
    </source>
</reference>